<dbReference type="EMBL" id="CP118157">
    <property type="protein sequence ID" value="WOF23853.1"/>
    <property type="molecule type" value="Genomic_DNA"/>
</dbReference>
<evidence type="ECO:0000313" key="2">
    <source>
        <dbReference type="EMBL" id="WOF23853.1"/>
    </source>
</evidence>
<dbReference type="Proteomes" id="UP001305498">
    <property type="component" value="Chromosome"/>
</dbReference>
<dbReference type="AlphaFoldDB" id="A0AA97FJE7"/>
<evidence type="ECO:0000256" key="1">
    <source>
        <dbReference type="SAM" id="MobiDB-lite"/>
    </source>
</evidence>
<organism evidence="2 3">
    <name type="scientific">Microbacterium betulae</name>
    <dbReference type="NCBI Taxonomy" id="2981139"/>
    <lineage>
        <taxon>Bacteria</taxon>
        <taxon>Bacillati</taxon>
        <taxon>Actinomycetota</taxon>
        <taxon>Actinomycetes</taxon>
        <taxon>Micrococcales</taxon>
        <taxon>Microbacteriaceae</taxon>
        <taxon>Microbacterium</taxon>
    </lineage>
</organism>
<feature type="region of interest" description="Disordered" evidence="1">
    <location>
        <begin position="1"/>
        <end position="27"/>
    </location>
</feature>
<dbReference type="RefSeq" id="WP_317140324.1">
    <property type="nucleotide sequence ID" value="NZ_CP118157.1"/>
</dbReference>
<gene>
    <name evidence="2" type="ORF">N8K70_03995</name>
</gene>
<keyword evidence="3" id="KW-1185">Reference proteome</keyword>
<sequence>MSIPRVQLPQLPAATSEEEADANGREHERIIREALAGADQVIVVYPDGSDDIAHLVGDVLVVEGYEDEAG</sequence>
<evidence type="ECO:0000313" key="3">
    <source>
        <dbReference type="Proteomes" id="UP001305498"/>
    </source>
</evidence>
<accession>A0AA97FJE7</accession>
<dbReference type="KEGG" id="mbet:N8K70_03995"/>
<proteinExistence type="predicted"/>
<name>A0AA97FJE7_9MICO</name>
<protein>
    <submittedName>
        <fullName evidence="2">Uncharacterized protein</fullName>
    </submittedName>
</protein>
<reference evidence="2 3" key="1">
    <citation type="submission" date="2023-02" db="EMBL/GenBank/DDBJ databases">
        <title>Microbacterium betulae sp. nov., isolated from birch wood.</title>
        <authorList>
            <person name="Pasciak M."/>
            <person name="Pawlik K.J."/>
            <person name="Martynowski D."/>
            <person name="Laczmanski L."/>
            <person name="Ciekot J."/>
            <person name="Szponar B."/>
            <person name="Wojcik-Fatla A."/>
            <person name="Mackiewicz B."/>
            <person name="Farian E."/>
            <person name="Cholewa G."/>
            <person name="Cholewa A."/>
            <person name="Dutkiewicz J."/>
        </authorList>
    </citation>
    <scope>NUCLEOTIDE SEQUENCE [LARGE SCALE GENOMIC DNA]</scope>
    <source>
        <strain evidence="2 3">AB</strain>
    </source>
</reference>